<proteinExistence type="predicted"/>
<evidence type="ECO:0000256" key="1">
    <source>
        <dbReference type="ARBA" id="ARBA00004651"/>
    </source>
</evidence>
<reference evidence="5" key="1">
    <citation type="submission" date="2023-11" db="EMBL/GenBank/DDBJ databases">
        <title>Genome assemblies of two species of porcelain crab, Petrolisthes cinctipes and Petrolisthes manimaculis (Anomura: Porcellanidae).</title>
        <authorList>
            <person name="Angst P."/>
        </authorList>
    </citation>
    <scope>NUCLEOTIDE SEQUENCE</scope>
    <source>
        <strain evidence="5">PB745_02</strain>
        <tissue evidence="5">Gill</tissue>
    </source>
</reference>
<evidence type="ECO:0000313" key="6">
    <source>
        <dbReference type="Proteomes" id="UP001292094"/>
    </source>
</evidence>
<accession>A0AAE1TQK1</accession>
<feature type="transmembrane region" description="Helical" evidence="3">
    <location>
        <begin position="92"/>
        <end position="114"/>
    </location>
</feature>
<dbReference type="PANTHER" id="PTHR43294:SF13">
    <property type="entry name" value="SODIUM_POTASSIUM-TRANSPORTING ATPASE SUBUNIT ALPHA"/>
    <property type="match status" value="1"/>
</dbReference>
<dbReference type="InterPro" id="IPR059000">
    <property type="entry name" value="ATPase_P-type_domA"/>
</dbReference>
<dbReference type="AlphaFoldDB" id="A0AAE1TQK1"/>
<dbReference type="GO" id="GO:1902600">
    <property type="term" value="P:proton transmembrane transport"/>
    <property type="evidence" value="ECO:0007669"/>
    <property type="project" value="TreeGrafter"/>
</dbReference>
<sequence>MRIIMALSFKVDNSTLTGESEPQNRSASLTSENPLETENLAFHSTYAVQGTARGVVINIGDGTAMGRIAGLAAGLPRVITPIAKEMTHVVKIITSVASVISVVFCVVAICTGHYAGDILLYLIAIIVANVPEGLLPTITVCLTLTARRMARKNCLVKNL</sequence>
<dbReference type="PANTHER" id="PTHR43294">
    <property type="entry name" value="SODIUM/POTASSIUM-TRANSPORTING ATPASE SUBUNIT ALPHA"/>
    <property type="match status" value="1"/>
</dbReference>
<comment type="caution">
    <text evidence="5">The sequence shown here is derived from an EMBL/GenBank/DDBJ whole genome shotgun (WGS) entry which is preliminary data.</text>
</comment>
<dbReference type="InterPro" id="IPR050510">
    <property type="entry name" value="Cation_transp_ATPase_P-type"/>
</dbReference>
<dbReference type="GO" id="GO:0030007">
    <property type="term" value="P:intracellular potassium ion homeostasis"/>
    <property type="evidence" value="ECO:0007669"/>
    <property type="project" value="TreeGrafter"/>
</dbReference>
<dbReference type="Gene3D" id="1.20.1110.10">
    <property type="entry name" value="Calcium-transporting ATPase, transmembrane domain"/>
    <property type="match status" value="1"/>
</dbReference>
<dbReference type="GO" id="GO:1990573">
    <property type="term" value="P:potassium ion import across plasma membrane"/>
    <property type="evidence" value="ECO:0007669"/>
    <property type="project" value="TreeGrafter"/>
</dbReference>
<dbReference type="SUPFAM" id="SSF81665">
    <property type="entry name" value="Calcium ATPase, transmembrane domain M"/>
    <property type="match status" value="1"/>
</dbReference>
<dbReference type="GO" id="GO:0005886">
    <property type="term" value="C:plasma membrane"/>
    <property type="evidence" value="ECO:0007669"/>
    <property type="project" value="UniProtKB-SubCell"/>
</dbReference>
<evidence type="ECO:0000313" key="5">
    <source>
        <dbReference type="EMBL" id="KAK4291859.1"/>
    </source>
</evidence>
<gene>
    <name evidence="5" type="ORF">Pmani_035338</name>
</gene>
<keyword evidence="3" id="KW-0812">Transmembrane</keyword>
<name>A0AAE1TQK1_9EUCA</name>
<dbReference type="InterPro" id="IPR023298">
    <property type="entry name" value="ATPase_P-typ_TM_dom_sf"/>
</dbReference>
<evidence type="ECO:0000259" key="4">
    <source>
        <dbReference type="Pfam" id="PF00122"/>
    </source>
</evidence>
<feature type="domain" description="P-type ATPase A" evidence="4">
    <location>
        <begin position="3"/>
        <end position="72"/>
    </location>
</feature>
<dbReference type="GO" id="GO:0005391">
    <property type="term" value="F:P-type sodium:potassium-exchanging transporter activity"/>
    <property type="evidence" value="ECO:0007669"/>
    <property type="project" value="TreeGrafter"/>
</dbReference>
<keyword evidence="3" id="KW-1133">Transmembrane helix</keyword>
<feature type="transmembrane region" description="Helical" evidence="3">
    <location>
        <begin position="120"/>
        <end position="144"/>
    </location>
</feature>
<dbReference type="Proteomes" id="UP001292094">
    <property type="component" value="Unassembled WGS sequence"/>
</dbReference>
<dbReference type="SUPFAM" id="SSF81653">
    <property type="entry name" value="Calcium ATPase, transduction domain A"/>
    <property type="match status" value="1"/>
</dbReference>
<dbReference type="EMBL" id="JAWZYT010005019">
    <property type="protein sequence ID" value="KAK4291859.1"/>
    <property type="molecule type" value="Genomic_DNA"/>
</dbReference>
<organism evidence="5 6">
    <name type="scientific">Petrolisthes manimaculis</name>
    <dbReference type="NCBI Taxonomy" id="1843537"/>
    <lineage>
        <taxon>Eukaryota</taxon>
        <taxon>Metazoa</taxon>
        <taxon>Ecdysozoa</taxon>
        <taxon>Arthropoda</taxon>
        <taxon>Crustacea</taxon>
        <taxon>Multicrustacea</taxon>
        <taxon>Malacostraca</taxon>
        <taxon>Eumalacostraca</taxon>
        <taxon>Eucarida</taxon>
        <taxon>Decapoda</taxon>
        <taxon>Pleocyemata</taxon>
        <taxon>Anomura</taxon>
        <taxon>Galatheoidea</taxon>
        <taxon>Porcellanidae</taxon>
        <taxon>Petrolisthes</taxon>
    </lineage>
</organism>
<keyword evidence="2" id="KW-1003">Cell membrane</keyword>
<dbReference type="Gene3D" id="2.70.150.10">
    <property type="entry name" value="Calcium-transporting ATPase, cytoplasmic transduction domain A"/>
    <property type="match status" value="1"/>
</dbReference>
<dbReference type="GO" id="GO:0036376">
    <property type="term" value="P:sodium ion export across plasma membrane"/>
    <property type="evidence" value="ECO:0007669"/>
    <property type="project" value="TreeGrafter"/>
</dbReference>
<dbReference type="GO" id="GO:0006883">
    <property type="term" value="P:intracellular sodium ion homeostasis"/>
    <property type="evidence" value="ECO:0007669"/>
    <property type="project" value="TreeGrafter"/>
</dbReference>
<protein>
    <recommendedName>
        <fullName evidence="4">P-type ATPase A domain-containing protein</fullName>
    </recommendedName>
</protein>
<comment type="subcellular location">
    <subcellularLocation>
        <location evidence="1">Cell membrane</location>
        <topology evidence="1">Multi-pass membrane protein</topology>
    </subcellularLocation>
</comment>
<evidence type="ECO:0000256" key="3">
    <source>
        <dbReference type="SAM" id="Phobius"/>
    </source>
</evidence>
<keyword evidence="3" id="KW-0472">Membrane</keyword>
<dbReference type="Pfam" id="PF00122">
    <property type="entry name" value="E1-E2_ATPase"/>
    <property type="match status" value="1"/>
</dbReference>
<dbReference type="InterPro" id="IPR008250">
    <property type="entry name" value="ATPase_P-typ_transduc_dom_A_sf"/>
</dbReference>
<evidence type="ECO:0000256" key="2">
    <source>
        <dbReference type="ARBA" id="ARBA00022475"/>
    </source>
</evidence>
<keyword evidence="6" id="KW-1185">Reference proteome</keyword>